<comment type="caution">
    <text evidence="6">The sequence shown here is derived from an EMBL/GenBank/DDBJ whole genome shotgun (WGS) entry which is preliminary data.</text>
</comment>
<dbReference type="Gene3D" id="4.10.1060.10">
    <property type="entry name" value="Zinc finger, RanBP2-type"/>
    <property type="match status" value="1"/>
</dbReference>
<dbReference type="PANTHER" id="PTHR23111">
    <property type="entry name" value="ZINC FINGER PROTEIN"/>
    <property type="match status" value="1"/>
</dbReference>
<dbReference type="InterPro" id="IPR001876">
    <property type="entry name" value="Znf_RanBP2"/>
</dbReference>
<keyword evidence="7" id="KW-1185">Reference proteome</keyword>
<sequence length="352" mass="39260">MSTSKLLLLGTSIFGNYKPFNSVTTKILSPHFTKPYPSSSPPLNFRLCASYSFSSSSAAAVDSTIDEGDSELHPWPEWVSFIDRLRSKGYFLPSTCTALEPSESSLEYKDVNLLKDPCLSFARDRFDFFKSLSTKDVQNVVEGGCPNLLKKAVNSAKRLRAHLRLDEGDVCSACNLRGSCDRAYVILQDTEVAARTVDLVRILLYYALDPLVISGGEKPPGRDIVEASARKLLSELNQLSETSPDPEFQQPVAKGAREVKKSLNVKPDKARQKVKMKRGDWVCPNCNCMNYAKNEQCYRCKEERPKRVAVASTAEMQKGDWICQACLKCKAEGPDKVEFNPVTMKKGDWNCP</sequence>
<organism evidence="6 7">
    <name type="scientific">Dillenia turbinata</name>
    <dbReference type="NCBI Taxonomy" id="194707"/>
    <lineage>
        <taxon>Eukaryota</taxon>
        <taxon>Viridiplantae</taxon>
        <taxon>Streptophyta</taxon>
        <taxon>Embryophyta</taxon>
        <taxon>Tracheophyta</taxon>
        <taxon>Spermatophyta</taxon>
        <taxon>Magnoliopsida</taxon>
        <taxon>eudicotyledons</taxon>
        <taxon>Gunneridae</taxon>
        <taxon>Pentapetalae</taxon>
        <taxon>Dilleniales</taxon>
        <taxon>Dilleniaceae</taxon>
        <taxon>Dillenia</taxon>
    </lineage>
</organism>
<accession>A0AAN8V834</accession>
<dbReference type="PROSITE" id="PS01358">
    <property type="entry name" value="ZF_RANBP2_1"/>
    <property type="match status" value="1"/>
</dbReference>
<feature type="non-terminal residue" evidence="6">
    <location>
        <position position="352"/>
    </location>
</feature>
<dbReference type="InterPro" id="IPR036443">
    <property type="entry name" value="Znf_RanBP2_sf"/>
</dbReference>
<evidence type="ECO:0000256" key="2">
    <source>
        <dbReference type="ARBA" id="ARBA00022771"/>
    </source>
</evidence>
<evidence type="ECO:0000256" key="4">
    <source>
        <dbReference type="PROSITE-ProRule" id="PRU00322"/>
    </source>
</evidence>
<dbReference type="GO" id="GO:0008270">
    <property type="term" value="F:zinc ion binding"/>
    <property type="evidence" value="ECO:0007669"/>
    <property type="project" value="UniProtKB-KW"/>
</dbReference>
<dbReference type="GO" id="GO:0005737">
    <property type="term" value="C:cytoplasm"/>
    <property type="evidence" value="ECO:0007669"/>
    <property type="project" value="TreeGrafter"/>
</dbReference>
<evidence type="ECO:0000256" key="3">
    <source>
        <dbReference type="ARBA" id="ARBA00022833"/>
    </source>
</evidence>
<proteinExistence type="predicted"/>
<dbReference type="PROSITE" id="PS50199">
    <property type="entry name" value="ZF_RANBP2_2"/>
    <property type="match status" value="1"/>
</dbReference>
<protein>
    <recommendedName>
        <fullName evidence="5">RanBP2-type domain-containing protein</fullName>
    </recommendedName>
</protein>
<keyword evidence="1" id="KW-0479">Metal-binding</keyword>
<evidence type="ECO:0000313" key="7">
    <source>
        <dbReference type="Proteomes" id="UP001370490"/>
    </source>
</evidence>
<evidence type="ECO:0000256" key="1">
    <source>
        <dbReference type="ARBA" id="ARBA00022723"/>
    </source>
</evidence>
<evidence type="ECO:0000313" key="6">
    <source>
        <dbReference type="EMBL" id="KAK6925301.1"/>
    </source>
</evidence>
<dbReference type="SMART" id="SM00547">
    <property type="entry name" value="ZnF_RBZ"/>
    <property type="match status" value="1"/>
</dbReference>
<keyword evidence="3" id="KW-0862">Zinc</keyword>
<dbReference type="Proteomes" id="UP001370490">
    <property type="component" value="Unassembled WGS sequence"/>
</dbReference>
<reference evidence="6 7" key="1">
    <citation type="submission" date="2023-12" db="EMBL/GenBank/DDBJ databases">
        <title>A high-quality genome assembly for Dillenia turbinata (Dilleniales).</title>
        <authorList>
            <person name="Chanderbali A."/>
        </authorList>
    </citation>
    <scope>NUCLEOTIDE SEQUENCE [LARGE SCALE GENOMIC DNA]</scope>
    <source>
        <strain evidence="6">LSX21</strain>
        <tissue evidence="6">Leaf</tissue>
    </source>
</reference>
<keyword evidence="2 4" id="KW-0863">Zinc-finger</keyword>
<dbReference type="GO" id="GO:0003729">
    <property type="term" value="F:mRNA binding"/>
    <property type="evidence" value="ECO:0007669"/>
    <property type="project" value="TreeGrafter"/>
</dbReference>
<name>A0AAN8V834_9MAGN</name>
<dbReference type="SUPFAM" id="SSF90209">
    <property type="entry name" value="Ran binding protein zinc finger-like"/>
    <property type="match status" value="1"/>
</dbReference>
<dbReference type="AlphaFoldDB" id="A0AAN8V834"/>
<dbReference type="EMBL" id="JBAMMX010000016">
    <property type="protein sequence ID" value="KAK6925301.1"/>
    <property type="molecule type" value="Genomic_DNA"/>
</dbReference>
<evidence type="ECO:0000259" key="5">
    <source>
        <dbReference type="PROSITE" id="PS50199"/>
    </source>
</evidence>
<dbReference type="PANTHER" id="PTHR23111:SF40">
    <property type="entry name" value="RNA-BINDING PROTEIN INVOLVED IN HETEROCHROMATIN ASSEMBLY-RELATED"/>
    <property type="match status" value="1"/>
</dbReference>
<gene>
    <name evidence="6" type="ORF">RJ641_009627</name>
</gene>
<feature type="domain" description="RanBP2-type" evidence="5">
    <location>
        <begin position="277"/>
        <end position="306"/>
    </location>
</feature>